<dbReference type="HAMAP" id="MF_02095">
    <property type="entry name" value="CysQ"/>
    <property type="match status" value="1"/>
</dbReference>
<keyword evidence="7 9" id="KW-0460">Magnesium</keyword>
<keyword evidence="6 9" id="KW-0378">Hydrolase</keyword>
<dbReference type="PRINTS" id="PR00377">
    <property type="entry name" value="IMPHPHTASES"/>
</dbReference>
<evidence type="ECO:0000313" key="11">
    <source>
        <dbReference type="EMBL" id="BBD79574.1"/>
    </source>
</evidence>
<dbReference type="InterPro" id="IPR020550">
    <property type="entry name" value="Inositol_monophosphatase_CS"/>
</dbReference>
<accession>A0A2Z6E465</accession>
<dbReference type="PANTHER" id="PTHR43028">
    <property type="entry name" value="3'(2'),5'-BISPHOSPHATE NUCLEOTIDASE 1"/>
    <property type="match status" value="1"/>
</dbReference>
<comment type="function">
    <text evidence="9">Converts adenosine-3',5'-bisphosphate (PAP) to AMP.</text>
</comment>
<dbReference type="Proteomes" id="UP000270530">
    <property type="component" value="Chromosome"/>
</dbReference>
<dbReference type="Pfam" id="PF00459">
    <property type="entry name" value="Inositol_P"/>
    <property type="match status" value="1"/>
</dbReference>
<sequence length="278" mass="30247">MPDAELRALADLARRAGEAILEVYRGDFSVTRKLDASPLTAADLAAQRVILAGLDALAPGVPVVSEEAVLPPWEERRHWRRYFLVDPLDGTREFVKRNGEFTVNIALVEDHQPALGVVLAPVDGSLYLARRGGGVWLQQAPALGEGQAEPPWQPLRTRPLAHPPVVAGSRSHGADTHAMLADLLGTDYVALPLGSSLKFCLIARGQADLYLRLGETSEWDTAAAQCVLEEAGGAVLDLTGRPLRYNTRDSLTNPEFLAVGDTGVDWPARLRHALRERY</sequence>
<evidence type="ECO:0000256" key="8">
    <source>
        <dbReference type="ARBA" id="ARBA00023136"/>
    </source>
</evidence>
<dbReference type="GO" id="GO:0000103">
    <property type="term" value="P:sulfate assimilation"/>
    <property type="evidence" value="ECO:0007669"/>
    <property type="project" value="TreeGrafter"/>
</dbReference>
<reference evidence="12" key="2">
    <citation type="submission" date="2018-06" db="EMBL/GenBank/DDBJ databases">
        <title>Genome sequence of Rhodanobacteraceae bacterium strain Dysh456.</title>
        <authorList>
            <person name="Fukui M."/>
        </authorList>
    </citation>
    <scope>NUCLEOTIDE SEQUENCE [LARGE SCALE GENOMIC DNA]</scope>
    <source>
        <strain evidence="12">Dysh456</strain>
    </source>
</reference>
<dbReference type="InterPro" id="IPR006240">
    <property type="entry name" value="CysQ"/>
</dbReference>
<comment type="similarity">
    <text evidence="2 9">Belongs to the inositol monophosphatase superfamily. CysQ family.</text>
</comment>
<comment type="catalytic activity">
    <reaction evidence="1 9">
        <text>adenosine 3',5'-bisphosphate + H2O = AMP + phosphate</text>
        <dbReference type="Rhea" id="RHEA:10040"/>
        <dbReference type="ChEBI" id="CHEBI:15377"/>
        <dbReference type="ChEBI" id="CHEBI:43474"/>
        <dbReference type="ChEBI" id="CHEBI:58343"/>
        <dbReference type="ChEBI" id="CHEBI:456215"/>
        <dbReference type="EC" id="3.1.3.7"/>
    </reaction>
</comment>
<evidence type="ECO:0000256" key="2">
    <source>
        <dbReference type="ARBA" id="ARBA00005289"/>
    </source>
</evidence>
<keyword evidence="5 9" id="KW-0479">Metal-binding</keyword>
<dbReference type="GO" id="GO:0046854">
    <property type="term" value="P:phosphatidylinositol phosphate biosynthetic process"/>
    <property type="evidence" value="ECO:0007669"/>
    <property type="project" value="InterPro"/>
</dbReference>
<evidence type="ECO:0000256" key="5">
    <source>
        <dbReference type="ARBA" id="ARBA00022723"/>
    </source>
</evidence>
<dbReference type="GO" id="GO:0005886">
    <property type="term" value="C:plasma membrane"/>
    <property type="evidence" value="ECO:0007669"/>
    <property type="project" value="UniProtKB-SubCell"/>
</dbReference>
<comment type="cofactor">
    <cofactor evidence="9 10">
        <name>Mg(2+)</name>
        <dbReference type="ChEBI" id="CHEBI:18420"/>
    </cofactor>
</comment>
<dbReference type="GO" id="GO:0050427">
    <property type="term" value="P:3'-phosphoadenosine 5'-phosphosulfate metabolic process"/>
    <property type="evidence" value="ECO:0007669"/>
    <property type="project" value="TreeGrafter"/>
</dbReference>
<keyword evidence="4 9" id="KW-0997">Cell inner membrane</keyword>
<comment type="subcellular location">
    <subcellularLocation>
        <location evidence="9">Cell inner membrane</location>
        <topology evidence="9">Peripheral membrane protein</topology>
        <orientation evidence="9">Cytoplasmic side</orientation>
    </subcellularLocation>
</comment>
<dbReference type="KEGG" id="rbd:ALSL_0909"/>
<proteinExistence type="inferred from homology"/>
<dbReference type="InterPro" id="IPR000760">
    <property type="entry name" value="Inositol_monophosphatase-like"/>
</dbReference>
<dbReference type="InterPro" id="IPR050725">
    <property type="entry name" value="CysQ/Inositol_MonoPase"/>
</dbReference>
<dbReference type="EC" id="3.1.3.7" evidence="9"/>
<evidence type="ECO:0000313" key="12">
    <source>
        <dbReference type="Proteomes" id="UP000270530"/>
    </source>
</evidence>
<feature type="binding site" evidence="10">
    <location>
        <position position="66"/>
    </location>
    <ligand>
        <name>Mg(2+)</name>
        <dbReference type="ChEBI" id="CHEBI:18420"/>
        <label>1</label>
        <note>catalytic</note>
    </ligand>
</feature>
<evidence type="ECO:0000256" key="10">
    <source>
        <dbReference type="PIRSR" id="PIRSR600760-2"/>
    </source>
</evidence>
<feature type="binding site" evidence="9">
    <location>
        <position position="66"/>
    </location>
    <ligand>
        <name>substrate</name>
    </ligand>
</feature>
<dbReference type="GO" id="GO:0008441">
    <property type="term" value="F:3'(2'),5'-bisphosphate nucleotidase activity"/>
    <property type="evidence" value="ECO:0007669"/>
    <property type="project" value="UniProtKB-UniRule"/>
</dbReference>
<dbReference type="EMBL" id="AP018560">
    <property type="protein sequence ID" value="BBD79574.1"/>
    <property type="molecule type" value="Genomic_DNA"/>
</dbReference>
<dbReference type="Gene3D" id="3.30.540.10">
    <property type="entry name" value="Fructose-1,6-Bisphosphatase, subunit A, domain 1"/>
    <property type="match status" value="1"/>
</dbReference>
<protein>
    <recommendedName>
        <fullName evidence="9">3'(2'),5'-bisphosphate nucleotidase CysQ</fullName>
        <ecNumber evidence="9">3.1.3.7</ecNumber>
    </recommendedName>
    <alternativeName>
        <fullName evidence="9">3'(2'),5-bisphosphonucleoside 3'(2')-phosphohydrolase</fullName>
    </alternativeName>
    <alternativeName>
        <fullName evidence="9">3'-phosphoadenosine 5'-phosphate phosphatase</fullName>
        <shortName evidence="9">PAP phosphatase</shortName>
    </alternativeName>
</protein>
<dbReference type="PROSITE" id="PS00629">
    <property type="entry name" value="IMP_1"/>
    <property type="match status" value="1"/>
</dbReference>
<dbReference type="CDD" id="cd01638">
    <property type="entry name" value="CysQ"/>
    <property type="match status" value="1"/>
</dbReference>
<dbReference type="GO" id="GO:0000287">
    <property type="term" value="F:magnesium ion binding"/>
    <property type="evidence" value="ECO:0007669"/>
    <property type="project" value="UniProtKB-UniRule"/>
</dbReference>
<feature type="binding site" evidence="9">
    <location>
        <position position="88"/>
    </location>
    <ligand>
        <name>Mg(2+)</name>
        <dbReference type="ChEBI" id="CHEBI:18420"/>
        <label>1</label>
    </ligand>
</feature>
<dbReference type="InterPro" id="IPR020583">
    <property type="entry name" value="Inositol_monoP_metal-BS"/>
</dbReference>
<dbReference type="SUPFAM" id="SSF56655">
    <property type="entry name" value="Carbohydrate phosphatase"/>
    <property type="match status" value="1"/>
</dbReference>
<evidence type="ECO:0000256" key="9">
    <source>
        <dbReference type="HAMAP-Rule" id="MF_02095"/>
    </source>
</evidence>
<feature type="binding site" evidence="10">
    <location>
        <position position="89"/>
    </location>
    <ligand>
        <name>Mg(2+)</name>
        <dbReference type="ChEBI" id="CHEBI:18420"/>
        <label>1</label>
        <note>catalytic</note>
    </ligand>
</feature>
<feature type="binding site" evidence="10">
    <location>
        <position position="86"/>
    </location>
    <ligand>
        <name>Mg(2+)</name>
        <dbReference type="ChEBI" id="CHEBI:18420"/>
        <label>1</label>
        <note>catalytic</note>
    </ligand>
</feature>
<feature type="binding site" evidence="9">
    <location>
        <begin position="88"/>
        <end position="91"/>
    </location>
    <ligand>
        <name>substrate</name>
    </ligand>
</feature>
<feature type="binding site" evidence="9">
    <location>
        <position position="220"/>
    </location>
    <ligand>
        <name>substrate</name>
    </ligand>
</feature>
<feature type="binding site" evidence="9">
    <location>
        <position position="66"/>
    </location>
    <ligand>
        <name>Mg(2+)</name>
        <dbReference type="ChEBI" id="CHEBI:18420"/>
        <label>1</label>
    </ligand>
</feature>
<evidence type="ECO:0000256" key="1">
    <source>
        <dbReference type="ARBA" id="ARBA00001625"/>
    </source>
</evidence>
<dbReference type="Gene3D" id="3.40.190.80">
    <property type="match status" value="1"/>
</dbReference>
<dbReference type="PROSITE" id="PS00630">
    <property type="entry name" value="IMP_2"/>
    <property type="match status" value="1"/>
</dbReference>
<name>A0A2Z6E465_9GAMM</name>
<evidence type="ECO:0000256" key="3">
    <source>
        <dbReference type="ARBA" id="ARBA00022475"/>
    </source>
</evidence>
<reference evidence="12" key="1">
    <citation type="submission" date="2018-04" db="EMBL/GenBank/DDBJ databases">
        <authorList>
            <person name="Watanabe M."/>
            <person name="Kojima H."/>
        </authorList>
    </citation>
    <scope>NUCLEOTIDE SEQUENCE [LARGE SCALE GENOMIC DNA]</scope>
    <source>
        <strain evidence="12">Dysh456</strain>
    </source>
</reference>
<gene>
    <name evidence="9" type="primary">cysQ</name>
    <name evidence="11" type="ORF">ALSL_0909</name>
</gene>
<dbReference type="NCBIfam" id="TIGR01331">
    <property type="entry name" value="bisphos_cysQ"/>
    <property type="match status" value="1"/>
</dbReference>
<keyword evidence="3 9" id="KW-1003">Cell membrane</keyword>
<feature type="binding site" evidence="9 10">
    <location>
        <position position="220"/>
    </location>
    <ligand>
        <name>Mg(2+)</name>
        <dbReference type="ChEBI" id="CHEBI:18420"/>
        <label>2</label>
    </ligand>
</feature>
<dbReference type="AlphaFoldDB" id="A0A2Z6E465"/>
<keyword evidence="8 9" id="KW-0472">Membrane</keyword>
<feature type="binding site" evidence="10">
    <location>
        <position position="88"/>
    </location>
    <ligand>
        <name>Mg(2+)</name>
        <dbReference type="ChEBI" id="CHEBI:18420"/>
        <label>1</label>
        <note>catalytic</note>
    </ligand>
</feature>
<feature type="binding site" evidence="9">
    <location>
        <position position="89"/>
    </location>
    <ligand>
        <name>Mg(2+)</name>
        <dbReference type="ChEBI" id="CHEBI:18420"/>
        <label>2</label>
    </ligand>
</feature>
<evidence type="ECO:0000256" key="7">
    <source>
        <dbReference type="ARBA" id="ARBA00022842"/>
    </source>
</evidence>
<organism evidence="11 12">
    <name type="scientific">Aerosticca soli</name>
    <dbReference type="NCBI Taxonomy" id="2010829"/>
    <lineage>
        <taxon>Bacteria</taxon>
        <taxon>Pseudomonadati</taxon>
        <taxon>Pseudomonadota</taxon>
        <taxon>Gammaproteobacteria</taxon>
        <taxon>Lysobacterales</taxon>
        <taxon>Rhodanobacteraceae</taxon>
        <taxon>Aerosticca</taxon>
    </lineage>
</organism>
<feature type="binding site" evidence="9">
    <location>
        <position position="86"/>
    </location>
    <ligand>
        <name>Mg(2+)</name>
        <dbReference type="ChEBI" id="CHEBI:18420"/>
        <label>1</label>
    </ligand>
</feature>
<keyword evidence="12" id="KW-1185">Reference proteome</keyword>
<dbReference type="PANTHER" id="PTHR43028:SF5">
    <property type="entry name" value="3'(2'),5'-BISPHOSPHATE NUCLEOTIDASE 1"/>
    <property type="match status" value="1"/>
</dbReference>
<evidence type="ECO:0000256" key="6">
    <source>
        <dbReference type="ARBA" id="ARBA00022801"/>
    </source>
</evidence>
<feature type="binding site" evidence="9">
    <location>
        <position position="86"/>
    </location>
    <ligand>
        <name>Mg(2+)</name>
        <dbReference type="ChEBI" id="CHEBI:18420"/>
        <label>2</label>
    </ligand>
</feature>
<evidence type="ECO:0000256" key="4">
    <source>
        <dbReference type="ARBA" id="ARBA00022519"/>
    </source>
</evidence>